<dbReference type="AlphaFoldDB" id="A0A6I4IXV5"/>
<dbReference type="Pfam" id="PF07542">
    <property type="entry name" value="ATP12"/>
    <property type="match status" value="1"/>
</dbReference>
<keyword evidence="3" id="KW-0143">Chaperone</keyword>
<evidence type="ECO:0000313" key="4">
    <source>
        <dbReference type="EMBL" id="MVO76984.1"/>
    </source>
</evidence>
<proteinExistence type="inferred from homology"/>
<comment type="similarity">
    <text evidence="1">Belongs to the ATP12 family.</text>
</comment>
<dbReference type="PANTHER" id="PTHR21013">
    <property type="entry name" value="ATP SYNTHASE MITOCHONDRIAL F1 COMPLEX ASSEMBLY FACTOR 2/ATP12 PROTEIN, MITOCHONDRIAL PRECURSOR"/>
    <property type="match status" value="1"/>
</dbReference>
<dbReference type="Proteomes" id="UP000441389">
    <property type="component" value="Unassembled WGS sequence"/>
</dbReference>
<evidence type="ECO:0000313" key="5">
    <source>
        <dbReference type="Proteomes" id="UP000441389"/>
    </source>
</evidence>
<dbReference type="EMBL" id="WQMS01000004">
    <property type="protein sequence ID" value="MVO76984.1"/>
    <property type="molecule type" value="Genomic_DNA"/>
</dbReference>
<keyword evidence="2" id="KW-0809">Transit peptide</keyword>
<dbReference type="Gene3D" id="3.30.2180.10">
    <property type="entry name" value="ATP12-like"/>
    <property type="match status" value="1"/>
</dbReference>
<evidence type="ECO:0000256" key="1">
    <source>
        <dbReference type="ARBA" id="ARBA00008231"/>
    </source>
</evidence>
<protein>
    <submittedName>
        <fullName evidence="4">ATPase</fullName>
    </submittedName>
</protein>
<reference evidence="4 5" key="1">
    <citation type="submission" date="2019-12" db="EMBL/GenBank/DDBJ databases">
        <authorList>
            <person name="Huq M.A."/>
        </authorList>
    </citation>
    <scope>NUCLEOTIDE SEQUENCE [LARGE SCALE GENOMIC DNA]</scope>
    <source>
        <strain evidence="4 5">MAH-20</strain>
    </source>
</reference>
<dbReference type="InterPro" id="IPR042272">
    <property type="entry name" value="ATP12_ATP_synth-F1-assembly_N"/>
</dbReference>
<evidence type="ECO:0000256" key="3">
    <source>
        <dbReference type="ARBA" id="ARBA00023186"/>
    </source>
</evidence>
<sequence length="226" mass="24586">MKRFWTEARAEGGDVLLDGRPVRTPKRNRLQLPTPALAGAVAAEWDAVGEELDPRALPLTGLANAAIDIVEPDRLAFGEALARYGESDLLAYRAESPPELVARQAAEWDPLLAWVQRRYDVHVDVTAGVMHRPQPAETVARLRDATVARGAFELAALSPLVTIGGSLVAGLALVERAFDPGTLWAAVNLDELWQAEAWGADALAAQAREARRRDWDAAVRFLELIA</sequence>
<organism evidence="4 5">
    <name type="scientific">Sphingomonas horti</name>
    <dbReference type="NCBI Taxonomy" id="2682842"/>
    <lineage>
        <taxon>Bacteria</taxon>
        <taxon>Pseudomonadati</taxon>
        <taxon>Pseudomonadota</taxon>
        <taxon>Alphaproteobacteria</taxon>
        <taxon>Sphingomonadales</taxon>
        <taxon>Sphingomonadaceae</taxon>
        <taxon>Sphingomonas</taxon>
    </lineage>
</organism>
<dbReference type="RefSeq" id="WP_157025979.1">
    <property type="nucleotide sequence ID" value="NZ_WQMS01000004.1"/>
</dbReference>
<dbReference type="InterPro" id="IPR023335">
    <property type="entry name" value="ATP12_ortho_dom_sf"/>
</dbReference>
<dbReference type="GO" id="GO:0043461">
    <property type="term" value="P:proton-transporting ATP synthase complex assembly"/>
    <property type="evidence" value="ECO:0007669"/>
    <property type="project" value="InterPro"/>
</dbReference>
<dbReference type="PANTHER" id="PTHR21013:SF10">
    <property type="entry name" value="ATP SYNTHASE MITOCHONDRIAL F1 COMPLEX ASSEMBLY FACTOR 2"/>
    <property type="match status" value="1"/>
</dbReference>
<keyword evidence="5" id="KW-1185">Reference proteome</keyword>
<name>A0A6I4IXV5_9SPHN</name>
<dbReference type="Gene3D" id="1.10.3580.10">
    <property type="entry name" value="ATP12 ATPase"/>
    <property type="match status" value="1"/>
</dbReference>
<dbReference type="SUPFAM" id="SSF160909">
    <property type="entry name" value="ATP12-like"/>
    <property type="match status" value="1"/>
</dbReference>
<gene>
    <name evidence="4" type="ORF">GON01_03400</name>
</gene>
<dbReference type="InterPro" id="IPR011419">
    <property type="entry name" value="ATP12_ATP_synth-F1-assembly"/>
</dbReference>
<evidence type="ECO:0000256" key="2">
    <source>
        <dbReference type="ARBA" id="ARBA00022946"/>
    </source>
</evidence>
<comment type="caution">
    <text evidence="4">The sequence shown here is derived from an EMBL/GenBank/DDBJ whole genome shotgun (WGS) entry which is preliminary data.</text>
</comment>
<accession>A0A6I4IXV5</accession>